<gene>
    <name evidence="2" type="ORF">G9C98_001573</name>
</gene>
<reference evidence="2" key="1">
    <citation type="submission" date="2020-03" db="EMBL/GenBank/DDBJ databases">
        <authorList>
            <person name="Chebbi M.A."/>
            <person name="Drezen J.M."/>
        </authorList>
    </citation>
    <scope>NUCLEOTIDE SEQUENCE</scope>
    <source>
        <tissue evidence="2">Whole body</tissue>
    </source>
</reference>
<reference evidence="2" key="2">
    <citation type="submission" date="2021-04" db="EMBL/GenBank/DDBJ databases">
        <title>Genome-wide patterns of bracovirus chromosomal integration into multiple host tissues during parasitism.</title>
        <authorList>
            <person name="Chebbi M.A.C."/>
        </authorList>
    </citation>
    <scope>NUCLEOTIDE SEQUENCE</scope>
    <source>
        <tissue evidence="2">Whole body</tissue>
    </source>
</reference>
<dbReference type="EMBL" id="JAAOIC020000064">
    <property type="protein sequence ID" value="KAG8035083.1"/>
    <property type="molecule type" value="Genomic_DNA"/>
</dbReference>
<accession>A0A8J5QK87</accession>
<sequence>MSKILGKYQHARSENLDEYFKTLQLPYLVRKMINMSNPRIEVTNEGDKWIVMNVTMVRTQVWEFTLGTEWEEVMPSGVKLKIEDKRPKDRRYHEGEGERACPKGTINVCPRSQSMSHYNPHYSLSSTRSDVKTFPVSRVPPPIA</sequence>
<dbReference type="Proteomes" id="UP000729913">
    <property type="component" value="Unassembled WGS sequence"/>
</dbReference>
<dbReference type="OrthoDB" id="412780at2759"/>
<dbReference type="CDD" id="cd00742">
    <property type="entry name" value="FABP"/>
    <property type="match status" value="1"/>
</dbReference>
<dbReference type="AlphaFoldDB" id="A0A8J5QK87"/>
<feature type="compositionally biased region" description="Basic and acidic residues" evidence="1">
    <location>
        <begin position="87"/>
        <end position="101"/>
    </location>
</feature>
<feature type="region of interest" description="Disordered" evidence="1">
    <location>
        <begin position="87"/>
        <end position="106"/>
    </location>
</feature>
<name>A0A8J5QK87_9HYME</name>
<proteinExistence type="predicted"/>
<protein>
    <submittedName>
        <fullName evidence="2">Uncharacterized protein</fullName>
    </submittedName>
</protein>
<evidence type="ECO:0000313" key="3">
    <source>
        <dbReference type="Proteomes" id="UP000729913"/>
    </source>
</evidence>
<dbReference type="PANTHER" id="PTHR11955">
    <property type="entry name" value="FATTY ACID BINDING PROTEIN"/>
    <property type="match status" value="1"/>
</dbReference>
<evidence type="ECO:0000256" key="1">
    <source>
        <dbReference type="SAM" id="MobiDB-lite"/>
    </source>
</evidence>
<dbReference type="InterPro" id="IPR031259">
    <property type="entry name" value="ILBP"/>
</dbReference>
<comment type="caution">
    <text evidence="2">The sequence shown here is derived from an EMBL/GenBank/DDBJ whole genome shotgun (WGS) entry which is preliminary data.</text>
</comment>
<keyword evidence="3" id="KW-1185">Reference proteome</keyword>
<dbReference type="GO" id="GO:0008289">
    <property type="term" value="F:lipid binding"/>
    <property type="evidence" value="ECO:0007669"/>
    <property type="project" value="InterPro"/>
</dbReference>
<evidence type="ECO:0000313" key="2">
    <source>
        <dbReference type="EMBL" id="KAG8035083.1"/>
    </source>
</evidence>
<organism evidence="2 3">
    <name type="scientific">Cotesia typhae</name>
    <dbReference type="NCBI Taxonomy" id="2053667"/>
    <lineage>
        <taxon>Eukaryota</taxon>
        <taxon>Metazoa</taxon>
        <taxon>Ecdysozoa</taxon>
        <taxon>Arthropoda</taxon>
        <taxon>Hexapoda</taxon>
        <taxon>Insecta</taxon>
        <taxon>Pterygota</taxon>
        <taxon>Neoptera</taxon>
        <taxon>Endopterygota</taxon>
        <taxon>Hymenoptera</taxon>
        <taxon>Apocrita</taxon>
        <taxon>Ichneumonoidea</taxon>
        <taxon>Braconidae</taxon>
        <taxon>Microgastrinae</taxon>
        <taxon>Cotesia</taxon>
    </lineage>
</organism>